<dbReference type="VEuPathDB" id="ToxoDB:EAH_00012920"/>
<feature type="region of interest" description="Disordered" evidence="2">
    <location>
        <begin position="568"/>
        <end position="597"/>
    </location>
</feature>
<proteinExistence type="predicted"/>
<feature type="compositionally biased region" description="Polar residues" evidence="2">
    <location>
        <begin position="34"/>
        <end position="43"/>
    </location>
</feature>
<protein>
    <recommendedName>
        <fullName evidence="5">Myosin heavy chain</fullName>
    </recommendedName>
</protein>
<accession>U6GWT3</accession>
<dbReference type="Proteomes" id="UP000018050">
    <property type="component" value="Unassembled WGS sequence"/>
</dbReference>
<dbReference type="RefSeq" id="XP_013246904.1">
    <property type="nucleotide sequence ID" value="XM_013391450.1"/>
</dbReference>
<evidence type="ECO:0000256" key="1">
    <source>
        <dbReference type="SAM" id="Coils"/>
    </source>
</evidence>
<feature type="coiled-coil region" evidence="1">
    <location>
        <begin position="433"/>
        <end position="523"/>
    </location>
</feature>
<dbReference type="GeneID" id="25269362"/>
<evidence type="ECO:0000313" key="3">
    <source>
        <dbReference type="EMBL" id="CDI84032.1"/>
    </source>
</evidence>
<feature type="region of interest" description="Disordered" evidence="2">
    <location>
        <begin position="301"/>
        <end position="378"/>
    </location>
</feature>
<reference evidence="3" key="2">
    <citation type="submission" date="2013-10" db="EMBL/GenBank/DDBJ databases">
        <authorList>
            <person name="Aslett M."/>
        </authorList>
    </citation>
    <scope>NUCLEOTIDE SEQUENCE [LARGE SCALE GENOMIC DNA]</scope>
    <source>
        <strain evidence="3">Houghton</strain>
    </source>
</reference>
<reference evidence="3" key="1">
    <citation type="submission" date="2013-10" db="EMBL/GenBank/DDBJ databases">
        <title>Genomic analysis of the causative agents of coccidiosis in chickens.</title>
        <authorList>
            <person name="Reid A.J."/>
            <person name="Blake D."/>
            <person name="Billington K."/>
            <person name="Browne H."/>
            <person name="Dunn M."/>
            <person name="Hung S."/>
            <person name="Kawahara F."/>
            <person name="Miranda-Saavedra D."/>
            <person name="Mourier T."/>
            <person name="Nagra H."/>
            <person name="Otto T.D."/>
            <person name="Rawlings N."/>
            <person name="Sanchez A."/>
            <person name="Sanders M."/>
            <person name="Subramaniam C."/>
            <person name="Tay Y."/>
            <person name="Dear P."/>
            <person name="Doerig C."/>
            <person name="Gruber A."/>
            <person name="Parkinson J."/>
            <person name="Shirley M."/>
            <person name="Wan K.L."/>
            <person name="Berriman M."/>
            <person name="Tomley F."/>
            <person name="Pain A."/>
        </authorList>
    </citation>
    <scope>NUCLEOTIDE SEQUENCE [LARGE SCALE GENOMIC DNA]</scope>
    <source>
        <strain evidence="3">Houghton</strain>
    </source>
</reference>
<feature type="coiled-coil region" evidence="1">
    <location>
        <begin position="220"/>
        <end position="247"/>
    </location>
</feature>
<dbReference type="EMBL" id="HG673569">
    <property type="protein sequence ID" value="CDI84032.1"/>
    <property type="molecule type" value="Genomic_DNA"/>
</dbReference>
<feature type="compositionally biased region" description="Low complexity" evidence="2">
    <location>
        <begin position="44"/>
        <end position="54"/>
    </location>
</feature>
<keyword evidence="1" id="KW-0175">Coiled coil</keyword>
<feature type="compositionally biased region" description="Polar residues" evidence="2">
    <location>
        <begin position="353"/>
        <end position="367"/>
    </location>
</feature>
<sequence>MLSEIEDLLRGFDADLKTLSSSKSSSVCQRSWSDAPSQPVDLNSSSSLESCPLPSRSRVSWGLADSHIWRLSSSAVQTLSDEGDEEGSAFMTLIRNIYKMVSSDIAPKLHGVTQEVTELRKSNELLTEKVEQQRLRNDTLLEEYEDLQSELRAKDTQLREQRRVSKNLGMYQGENAMLKVELDSLRVRVEKLGGGSNSARPAVREVQKKTDVPCKRASSNEWLSKENEELQREVARWRTETSEKEVLINELKDVIKNLTVAETPRSPVQRKLSTARPESMLGAATMGANRAFSDAASLDPQVGPALTLETPRGRLRNSLMGRLSPFPSSKRSPSATTLAQDLRISPAAPTDSAKVQATAVSDEQPNSRTRDCAPEPPRAEVTVVDAADTAAGFGGINAAPREGVGHWVEAIYEAMERALFEVEDIRASRIKDAEAWECSKTNMKQQLTRTEEKLRAATAEAQTLTSERDAALVDQGETQKKLDEVTRQLQESISEVAELKETLERTERTMEAAHKEAAAAQLQLTQALATAEKQIAGLQDMVAFRNGLIMSVVCNTIDLLPKRHLQADESTGDSDVQVLGTSGAEPPLKRPSTGSTADDKYEGVAEGCRCPLQFCGSKQLMQRPDVTSSGQKLKVVFKTPDDACCSTSGCLKLWCNSGATAKRNLHNRWSPFSRRKT</sequence>
<keyword evidence="4" id="KW-1185">Reference proteome</keyword>
<feature type="coiled-coil region" evidence="1">
    <location>
        <begin position="116"/>
        <end position="164"/>
    </location>
</feature>
<feature type="region of interest" description="Disordered" evidence="2">
    <location>
        <begin position="28"/>
        <end position="54"/>
    </location>
</feature>
<evidence type="ECO:0000256" key="2">
    <source>
        <dbReference type="SAM" id="MobiDB-lite"/>
    </source>
</evidence>
<gene>
    <name evidence="3" type="ORF">EAH_00012920</name>
</gene>
<organism evidence="3 4">
    <name type="scientific">Eimeria acervulina</name>
    <name type="common">Coccidian parasite</name>
    <dbReference type="NCBI Taxonomy" id="5801"/>
    <lineage>
        <taxon>Eukaryota</taxon>
        <taxon>Sar</taxon>
        <taxon>Alveolata</taxon>
        <taxon>Apicomplexa</taxon>
        <taxon>Conoidasida</taxon>
        <taxon>Coccidia</taxon>
        <taxon>Eucoccidiorida</taxon>
        <taxon>Eimeriorina</taxon>
        <taxon>Eimeriidae</taxon>
        <taxon>Eimeria</taxon>
    </lineage>
</organism>
<evidence type="ECO:0000313" key="4">
    <source>
        <dbReference type="Proteomes" id="UP000018050"/>
    </source>
</evidence>
<name>U6GWT3_EIMAC</name>
<dbReference type="OrthoDB" id="346156at2759"/>
<feature type="compositionally biased region" description="Polar residues" evidence="2">
    <location>
        <begin position="326"/>
        <end position="339"/>
    </location>
</feature>
<dbReference type="OMA" id="TMGANRA"/>
<evidence type="ECO:0008006" key="5">
    <source>
        <dbReference type="Google" id="ProtNLM"/>
    </source>
</evidence>
<dbReference type="AlphaFoldDB" id="U6GWT3"/>